<feature type="chain" id="PRO_5003263887" evidence="2">
    <location>
        <begin position="19"/>
        <end position="902"/>
    </location>
</feature>
<evidence type="ECO:0000256" key="1">
    <source>
        <dbReference type="SAM" id="MobiDB-lite"/>
    </source>
</evidence>
<feature type="signal peptide" evidence="2">
    <location>
        <begin position="1"/>
        <end position="18"/>
    </location>
</feature>
<dbReference type="GeneID" id="25973866"/>
<keyword evidence="2" id="KW-0732">Signal</keyword>
<feature type="compositionally biased region" description="Basic and acidic residues" evidence="1">
    <location>
        <begin position="502"/>
        <end position="523"/>
    </location>
</feature>
<feature type="region of interest" description="Disordered" evidence="1">
    <location>
        <begin position="431"/>
        <end position="523"/>
    </location>
</feature>
<protein>
    <submittedName>
        <fullName evidence="3">Uncharacterized protein</fullName>
    </submittedName>
</protein>
<feature type="compositionally biased region" description="Gly residues" evidence="1">
    <location>
        <begin position="433"/>
        <end position="442"/>
    </location>
</feature>
<reference evidence="3 4" key="1">
    <citation type="journal article" date="2011" name="Proc. Natl. Acad. Sci. U.S.A.">
        <title>Genome and transcriptome analyses of the mountain pine beetle-fungal symbiont Grosmannia clavigera, a lodgepole pine pathogen.</title>
        <authorList>
            <person name="DiGuistini S."/>
            <person name="Wang Y."/>
            <person name="Liao N.Y."/>
            <person name="Taylor G."/>
            <person name="Tanguay P."/>
            <person name="Feau N."/>
            <person name="Henrissat B."/>
            <person name="Chan S.K."/>
            <person name="Hesse-Orce U."/>
            <person name="Alamouti S.M."/>
            <person name="Tsui C.K.M."/>
            <person name="Docking R.T."/>
            <person name="Levasseur A."/>
            <person name="Haridas S."/>
            <person name="Robertson G."/>
            <person name="Birol I."/>
            <person name="Holt R.A."/>
            <person name="Marra M.A."/>
            <person name="Hamelin R.C."/>
            <person name="Hirst M."/>
            <person name="Jones S.J.M."/>
            <person name="Bohlmann J."/>
            <person name="Breuil C."/>
        </authorList>
    </citation>
    <scope>NUCLEOTIDE SEQUENCE [LARGE SCALE GENOMIC DNA]</scope>
    <source>
        <strain evidence="4">kw1407 / UAMH 11150</strain>
    </source>
</reference>
<keyword evidence="4" id="KW-1185">Reference proteome</keyword>
<evidence type="ECO:0000256" key="2">
    <source>
        <dbReference type="SAM" id="SignalP"/>
    </source>
</evidence>
<name>F0XEK9_GROCL</name>
<feature type="region of interest" description="Disordered" evidence="1">
    <location>
        <begin position="551"/>
        <end position="570"/>
    </location>
</feature>
<evidence type="ECO:0000313" key="4">
    <source>
        <dbReference type="Proteomes" id="UP000007796"/>
    </source>
</evidence>
<dbReference type="OrthoDB" id="5245426at2759"/>
<dbReference type="EMBL" id="GL629765">
    <property type="protein sequence ID" value="EFX04104.1"/>
    <property type="molecule type" value="Genomic_DNA"/>
</dbReference>
<sequence length="902" mass="97624">MISPVLLACLSLVLSVLSSPLNLGANNTMILSSISDGTVFLPPADSTGIKNGMLCGNFATASKNDVVFMLREFRRQYPDGSDDLCGAPANTCTRQTCRNTSGLYDNATETNIRCSTMANWLADICDGCCTTSVMQSKGLSGQQFSTAGWNVVVAFADCNDDPDADRPSDFSVWGPNGQCLNYGGHATLGIRRNMDPKHSRLRDFPVAFVAETNEQEAKDGDPFYSTDGESDFSTGVNRGSDNSAMVKKSVSQPAVRGAALTIPPTSEDAMAAAIAAMESGADMFPEMASFLARKSIDRNEAAAKKAAELAKIAVAKQAAEESTRAAAKKAAQASLVAKPSINVWGGGSDGIEASPTVVDDDADWVVSDERARDAGNGRMIHEATLIQRGHISRETVRTMPAALSVDENAYDGESGGVPLYAGNNGNSRIAGNTGNGGHGGTGANNDGPAHDCYEQYPQYSLPARSGIPEPKQRRQQRLKLQELPVTPPPRNKGAPRIAPQKELPERPKVQKVVHPETKPEQKVYHNQVRPPVQHVQLKKVPVRQVQVHHVQSGPKSEIVHHKHHKVQTHVEPQTFPQIRPRVQTPKKFAPSAEGFHDQMDLDHTPVDNKARDHKAMEHKAIDGKAADHMVIDDKANDVTDHAHQAVESKVSEQAADEKKAVPATTPVIDFADARAAHIARWVLGERHRHLDMTDDGGSDGIAVGGSGGKTGVDHGVADGATEVTADRLQWPTLLRDPTVNNDKLPATEPTGAQHQLRMTILTNFAERCRQEHGNGGDEHRDDNGYAVPLCSLCLPADAFTMRPQHGHLFLDSVLLPLAEAISYAEMVVQVNTALIERVFKEAGLGESHDTEPMAGPWNSIRAMPIYEDYQRALVLATHRRRLFDELPMTVDTCGLLMKGYRK</sequence>
<dbReference type="RefSeq" id="XP_014173586.1">
    <property type="nucleotide sequence ID" value="XM_014318111.1"/>
</dbReference>
<dbReference type="Proteomes" id="UP000007796">
    <property type="component" value="Unassembled WGS sequence"/>
</dbReference>
<dbReference type="HOGENOM" id="CLU_321325_0_0_1"/>
<gene>
    <name evidence="3" type="ORF">CMQ_1032</name>
</gene>
<organism evidence="4">
    <name type="scientific">Grosmannia clavigera (strain kw1407 / UAMH 11150)</name>
    <name type="common">Blue stain fungus</name>
    <name type="synonym">Graphiocladiella clavigera</name>
    <dbReference type="NCBI Taxonomy" id="655863"/>
    <lineage>
        <taxon>Eukaryota</taxon>
        <taxon>Fungi</taxon>
        <taxon>Dikarya</taxon>
        <taxon>Ascomycota</taxon>
        <taxon>Pezizomycotina</taxon>
        <taxon>Sordariomycetes</taxon>
        <taxon>Sordariomycetidae</taxon>
        <taxon>Ophiostomatales</taxon>
        <taxon>Ophiostomataceae</taxon>
        <taxon>Leptographium</taxon>
    </lineage>
</organism>
<dbReference type="eggNOG" id="ENOG502RMZK">
    <property type="taxonomic scope" value="Eukaryota"/>
</dbReference>
<dbReference type="STRING" id="655863.F0XEK9"/>
<proteinExistence type="predicted"/>
<dbReference type="InParanoid" id="F0XEK9"/>
<evidence type="ECO:0000313" key="3">
    <source>
        <dbReference type="EMBL" id="EFX04104.1"/>
    </source>
</evidence>
<accession>F0XEK9</accession>
<dbReference type="AlphaFoldDB" id="F0XEK9"/>